<dbReference type="CDD" id="cd00090">
    <property type="entry name" value="HTH_ARSR"/>
    <property type="match status" value="1"/>
</dbReference>
<dbReference type="PANTHER" id="PTHR33154">
    <property type="entry name" value="TRANSCRIPTIONAL REGULATOR, ARSR FAMILY"/>
    <property type="match status" value="1"/>
</dbReference>
<dbReference type="RefSeq" id="WP_072898596.1">
    <property type="nucleotide sequence ID" value="NZ_FQXB01000001.1"/>
</dbReference>
<dbReference type="PROSITE" id="PS50987">
    <property type="entry name" value="HTH_ARSR_2"/>
    <property type="match status" value="1"/>
</dbReference>
<dbReference type="InterPro" id="IPR036390">
    <property type="entry name" value="WH_DNA-bd_sf"/>
</dbReference>
<dbReference type="GO" id="GO:0003700">
    <property type="term" value="F:DNA-binding transcription factor activity"/>
    <property type="evidence" value="ECO:0007669"/>
    <property type="project" value="InterPro"/>
</dbReference>
<keyword evidence="3" id="KW-0804">Transcription</keyword>
<evidence type="ECO:0000259" key="4">
    <source>
        <dbReference type="PROSITE" id="PS50987"/>
    </source>
</evidence>
<dbReference type="SMART" id="SM00418">
    <property type="entry name" value="HTH_ARSR"/>
    <property type="match status" value="1"/>
</dbReference>
<dbReference type="InterPro" id="IPR036388">
    <property type="entry name" value="WH-like_DNA-bd_sf"/>
</dbReference>
<name>A0A1M5LBU9_9RHOB</name>
<dbReference type="AlphaFoldDB" id="A0A1M5LBU9"/>
<dbReference type="GO" id="GO:0003677">
    <property type="term" value="F:DNA binding"/>
    <property type="evidence" value="ECO:0007669"/>
    <property type="project" value="UniProtKB-KW"/>
</dbReference>
<sequence>MSYEDAIAALADPSRRAIVESLRTGARPVGEIADGLPISRPAVSQHLRVLTDAGLLTCASSGTKRLYAISPEGVDALRRYLDSLWGDALACFSEAAQSKKEQL</sequence>
<evidence type="ECO:0000313" key="5">
    <source>
        <dbReference type="EMBL" id="SHG62498.1"/>
    </source>
</evidence>
<dbReference type="SUPFAM" id="SSF46785">
    <property type="entry name" value="Winged helix' DNA-binding domain"/>
    <property type="match status" value="1"/>
</dbReference>
<dbReference type="EMBL" id="FQXB01000001">
    <property type="protein sequence ID" value="SHG62498.1"/>
    <property type="molecule type" value="Genomic_DNA"/>
</dbReference>
<keyword evidence="6" id="KW-1185">Reference proteome</keyword>
<evidence type="ECO:0000256" key="1">
    <source>
        <dbReference type="ARBA" id="ARBA00023015"/>
    </source>
</evidence>
<dbReference type="InterPro" id="IPR001845">
    <property type="entry name" value="HTH_ArsR_DNA-bd_dom"/>
</dbReference>
<dbReference type="InterPro" id="IPR051081">
    <property type="entry name" value="HTH_MetalResp_TranReg"/>
</dbReference>
<dbReference type="Pfam" id="PF12840">
    <property type="entry name" value="HTH_20"/>
    <property type="match status" value="1"/>
</dbReference>
<dbReference type="OrthoDB" id="9790747at2"/>
<proteinExistence type="predicted"/>
<reference evidence="5 6" key="1">
    <citation type="submission" date="2016-11" db="EMBL/GenBank/DDBJ databases">
        <authorList>
            <person name="Jaros S."/>
            <person name="Januszkiewicz K."/>
            <person name="Wedrychowicz H."/>
        </authorList>
    </citation>
    <scope>NUCLEOTIDE SEQUENCE [LARGE SCALE GENOMIC DNA]</scope>
    <source>
        <strain evidence="5 6">DSM 28715</strain>
    </source>
</reference>
<organism evidence="5 6">
    <name type="scientific">Cognatiyoonia sediminum</name>
    <dbReference type="NCBI Taxonomy" id="1508389"/>
    <lineage>
        <taxon>Bacteria</taxon>
        <taxon>Pseudomonadati</taxon>
        <taxon>Pseudomonadota</taxon>
        <taxon>Alphaproteobacteria</taxon>
        <taxon>Rhodobacterales</taxon>
        <taxon>Paracoccaceae</taxon>
        <taxon>Cognatiyoonia</taxon>
    </lineage>
</organism>
<keyword evidence="1" id="KW-0805">Transcription regulation</keyword>
<dbReference type="InterPro" id="IPR011991">
    <property type="entry name" value="ArsR-like_HTH"/>
</dbReference>
<dbReference type="STRING" id="1508389.SAMN05444003_0210"/>
<evidence type="ECO:0000256" key="3">
    <source>
        <dbReference type="ARBA" id="ARBA00023163"/>
    </source>
</evidence>
<gene>
    <name evidence="5" type="ORF">SAMN05444003_0210</name>
</gene>
<protein>
    <submittedName>
        <fullName evidence="5">Transcriptional regulator, ArsR family</fullName>
    </submittedName>
</protein>
<dbReference type="PRINTS" id="PR00778">
    <property type="entry name" value="HTHARSR"/>
</dbReference>
<dbReference type="PANTHER" id="PTHR33154:SF33">
    <property type="entry name" value="TRANSCRIPTIONAL REPRESSOR SDPR"/>
    <property type="match status" value="1"/>
</dbReference>
<feature type="domain" description="HTH arsR-type" evidence="4">
    <location>
        <begin position="1"/>
        <end position="96"/>
    </location>
</feature>
<dbReference type="Proteomes" id="UP000184074">
    <property type="component" value="Unassembled WGS sequence"/>
</dbReference>
<evidence type="ECO:0000256" key="2">
    <source>
        <dbReference type="ARBA" id="ARBA00023125"/>
    </source>
</evidence>
<dbReference type="NCBIfam" id="NF033788">
    <property type="entry name" value="HTH_metalloreg"/>
    <property type="match status" value="1"/>
</dbReference>
<keyword evidence="2" id="KW-0238">DNA-binding</keyword>
<dbReference type="Gene3D" id="1.10.10.10">
    <property type="entry name" value="Winged helix-like DNA-binding domain superfamily/Winged helix DNA-binding domain"/>
    <property type="match status" value="1"/>
</dbReference>
<accession>A0A1M5LBU9</accession>
<evidence type="ECO:0000313" key="6">
    <source>
        <dbReference type="Proteomes" id="UP000184074"/>
    </source>
</evidence>